<dbReference type="InterPro" id="IPR038765">
    <property type="entry name" value="Papain-like_cys_pep_sf"/>
</dbReference>
<evidence type="ECO:0000313" key="1">
    <source>
        <dbReference type="EMBL" id="QDT38556.1"/>
    </source>
</evidence>
<dbReference type="KEGG" id="svp:Pan189_29510"/>
<dbReference type="Gene3D" id="3.90.1720.10">
    <property type="entry name" value="endopeptidase domain like (from Nostoc punctiforme)"/>
    <property type="match status" value="1"/>
</dbReference>
<sequence>MSKMKVFNTEPPEYGKDYGRGWIGFNHAGSWFSSAIAHVQRWDKKEDIDISHVLIVSGEDECIEAAYPKGVVRTGLTEGYWDKTDRYVVFRQPKDLTEDIADQLIETAERELGNKFDYSSVANMAVQKNFVGWMINKMFFNKPAELADKLNTDDDEWVCSSLAAYCMAQIDQYEDAELLQRPPGVISPQELFEADGLFEPFPDDDEVDE</sequence>
<dbReference type="OrthoDB" id="260239at2"/>
<dbReference type="RefSeq" id="WP_145364653.1">
    <property type="nucleotide sequence ID" value="NZ_CP036268.1"/>
</dbReference>
<name>A0A517R3W4_9PLAN</name>
<keyword evidence="2" id="KW-1185">Reference proteome</keyword>
<dbReference type="SUPFAM" id="SSF54001">
    <property type="entry name" value="Cysteine proteinases"/>
    <property type="match status" value="1"/>
</dbReference>
<proteinExistence type="predicted"/>
<reference evidence="1 2" key="1">
    <citation type="submission" date="2019-02" db="EMBL/GenBank/DDBJ databases">
        <title>Deep-cultivation of Planctomycetes and their phenomic and genomic characterization uncovers novel biology.</title>
        <authorList>
            <person name="Wiegand S."/>
            <person name="Jogler M."/>
            <person name="Boedeker C."/>
            <person name="Pinto D."/>
            <person name="Vollmers J."/>
            <person name="Rivas-Marin E."/>
            <person name="Kohn T."/>
            <person name="Peeters S.H."/>
            <person name="Heuer A."/>
            <person name="Rast P."/>
            <person name="Oberbeckmann S."/>
            <person name="Bunk B."/>
            <person name="Jeske O."/>
            <person name="Meyerdierks A."/>
            <person name="Storesund J.E."/>
            <person name="Kallscheuer N."/>
            <person name="Luecker S."/>
            <person name="Lage O.M."/>
            <person name="Pohl T."/>
            <person name="Merkel B.J."/>
            <person name="Hornburger P."/>
            <person name="Mueller R.-W."/>
            <person name="Bruemmer F."/>
            <person name="Labrenz M."/>
            <person name="Spormann A.M."/>
            <person name="Op den Camp H."/>
            <person name="Overmann J."/>
            <person name="Amann R."/>
            <person name="Jetten M.S.M."/>
            <person name="Mascher T."/>
            <person name="Medema M.H."/>
            <person name="Devos D.P."/>
            <person name="Kaster A.-K."/>
            <person name="Ovreas L."/>
            <person name="Rohde M."/>
            <person name="Galperin M.Y."/>
            <person name="Jogler C."/>
        </authorList>
    </citation>
    <scope>NUCLEOTIDE SEQUENCE [LARGE SCALE GENOMIC DNA]</scope>
    <source>
        <strain evidence="1 2">Pan189</strain>
    </source>
</reference>
<dbReference type="Proteomes" id="UP000317318">
    <property type="component" value="Chromosome"/>
</dbReference>
<accession>A0A517R3W4</accession>
<organism evidence="1 2">
    <name type="scientific">Stratiformator vulcanicus</name>
    <dbReference type="NCBI Taxonomy" id="2527980"/>
    <lineage>
        <taxon>Bacteria</taxon>
        <taxon>Pseudomonadati</taxon>
        <taxon>Planctomycetota</taxon>
        <taxon>Planctomycetia</taxon>
        <taxon>Planctomycetales</taxon>
        <taxon>Planctomycetaceae</taxon>
        <taxon>Stratiformator</taxon>
    </lineage>
</organism>
<evidence type="ECO:0000313" key="2">
    <source>
        <dbReference type="Proteomes" id="UP000317318"/>
    </source>
</evidence>
<protein>
    <submittedName>
        <fullName evidence="1">Uncharacterized protein</fullName>
    </submittedName>
</protein>
<gene>
    <name evidence="1" type="ORF">Pan189_29510</name>
</gene>
<dbReference type="EMBL" id="CP036268">
    <property type="protein sequence ID" value="QDT38556.1"/>
    <property type="molecule type" value="Genomic_DNA"/>
</dbReference>
<dbReference type="AlphaFoldDB" id="A0A517R3W4"/>